<dbReference type="GO" id="GO:0016740">
    <property type="term" value="F:transferase activity"/>
    <property type="evidence" value="ECO:0007669"/>
    <property type="project" value="UniProtKB-KW"/>
</dbReference>
<protein>
    <submittedName>
        <fullName evidence="1">Nucleoside 2-deoxyribosyltransferase domain protein</fullName>
    </submittedName>
</protein>
<proteinExistence type="predicted"/>
<dbReference type="RefSeq" id="WP_004500744.1">
    <property type="nucleotide sequence ID" value="NZ_AFLV02000081.1"/>
</dbReference>
<dbReference type="EMBL" id="AFLV02000081">
    <property type="protein sequence ID" value="EKR62374.1"/>
    <property type="molecule type" value="Genomic_DNA"/>
</dbReference>
<reference evidence="1 2" key="1">
    <citation type="submission" date="2012-10" db="EMBL/GenBank/DDBJ databases">
        <authorList>
            <person name="Harkins D.M."/>
            <person name="Durkin A.S."/>
            <person name="Brinkac L.M."/>
            <person name="Haft D.H."/>
            <person name="Selengut J.D."/>
            <person name="Sanka R."/>
            <person name="DePew J."/>
            <person name="Purushe J."/>
            <person name="Whelen A.C."/>
            <person name="Vinetz J.M."/>
            <person name="Sutton G.G."/>
            <person name="Nierman W.C."/>
            <person name="Fouts D.E."/>
        </authorList>
    </citation>
    <scope>NUCLEOTIDE SEQUENCE [LARGE SCALE GENOMIC DNA]</scope>
    <source>
        <strain evidence="1 2">2006001853</strain>
    </source>
</reference>
<accession>A0A828YVX0</accession>
<dbReference type="Proteomes" id="UP000001338">
    <property type="component" value="Unassembled WGS sequence"/>
</dbReference>
<gene>
    <name evidence="1" type="ORF">LEP1GSC036_1603</name>
</gene>
<name>A0A828YVX0_9LEPT</name>
<dbReference type="SUPFAM" id="SSF52309">
    <property type="entry name" value="N-(deoxy)ribosyltransferase-like"/>
    <property type="match status" value="1"/>
</dbReference>
<comment type="caution">
    <text evidence="1">The sequence shown here is derived from an EMBL/GenBank/DDBJ whole genome shotgun (WGS) entry which is preliminary data.</text>
</comment>
<dbReference type="InterPro" id="IPR007710">
    <property type="entry name" value="Nucleoside_deoxyribTrfase"/>
</dbReference>
<evidence type="ECO:0000313" key="1">
    <source>
        <dbReference type="EMBL" id="EKR62374.1"/>
    </source>
</evidence>
<dbReference type="Gene3D" id="3.40.50.450">
    <property type="match status" value="1"/>
</dbReference>
<sequence length="86" mass="9413">MIQRVDIVLANCNSLRGALVDDGTSVEIGTGFSIGKRIYGYTKTILPLPEIVRTKIPVFPHNSGYPIDKDGYLLSDFGNCPNPMLD</sequence>
<evidence type="ECO:0000313" key="2">
    <source>
        <dbReference type="Proteomes" id="UP000001338"/>
    </source>
</evidence>
<keyword evidence="1" id="KW-0808">Transferase</keyword>
<dbReference type="AlphaFoldDB" id="A0A828YVX0"/>
<organism evidence="1 2">
    <name type="scientific">Leptospira weilii str. 2006001853</name>
    <dbReference type="NCBI Taxonomy" id="1001589"/>
    <lineage>
        <taxon>Bacteria</taxon>
        <taxon>Pseudomonadati</taxon>
        <taxon>Spirochaetota</taxon>
        <taxon>Spirochaetia</taxon>
        <taxon>Leptospirales</taxon>
        <taxon>Leptospiraceae</taxon>
        <taxon>Leptospira</taxon>
    </lineage>
</organism>
<dbReference type="GeneID" id="61111752"/>
<dbReference type="Pfam" id="PF05014">
    <property type="entry name" value="Nuc_deoxyrib_tr"/>
    <property type="match status" value="1"/>
</dbReference>